<evidence type="ECO:0000256" key="3">
    <source>
        <dbReference type="ARBA" id="ARBA00022630"/>
    </source>
</evidence>
<evidence type="ECO:0000256" key="1">
    <source>
        <dbReference type="ARBA" id="ARBA00001917"/>
    </source>
</evidence>
<dbReference type="GO" id="GO:0005737">
    <property type="term" value="C:cytoplasm"/>
    <property type="evidence" value="ECO:0007669"/>
    <property type="project" value="InterPro"/>
</dbReference>
<evidence type="ECO:0000256" key="2">
    <source>
        <dbReference type="ARBA" id="ARBA00004725"/>
    </source>
</evidence>
<feature type="domain" description="Dihydroorotate dehydrogenase catalytic" evidence="7">
    <location>
        <begin position="3"/>
        <end position="286"/>
    </location>
</feature>
<dbReference type="AlphaFoldDB" id="A0A3B0UYB4"/>
<dbReference type="SUPFAM" id="SSF51395">
    <property type="entry name" value="FMN-linked oxidoreductases"/>
    <property type="match status" value="1"/>
</dbReference>
<dbReference type="GO" id="GO:0004152">
    <property type="term" value="F:dihydroorotate dehydrogenase activity"/>
    <property type="evidence" value="ECO:0007669"/>
    <property type="project" value="InterPro"/>
</dbReference>
<protein>
    <submittedName>
        <fullName evidence="8">Dihydropyrimidine dehydrogenase [NADP+], similar to dihydroorotate dehydrogenase</fullName>
    </submittedName>
</protein>
<dbReference type="Gene3D" id="3.20.20.70">
    <property type="entry name" value="Aldolase class I"/>
    <property type="match status" value="1"/>
</dbReference>
<accession>A0A3B0UYB4</accession>
<evidence type="ECO:0000256" key="6">
    <source>
        <dbReference type="ARBA" id="ARBA00023002"/>
    </source>
</evidence>
<keyword evidence="4" id="KW-0288">FMN</keyword>
<dbReference type="PANTHER" id="PTHR48109:SF3">
    <property type="entry name" value="SLL0744 PROTEIN"/>
    <property type="match status" value="1"/>
</dbReference>
<dbReference type="PIRSF" id="PIRSF000164">
    <property type="entry name" value="DHO_oxidase"/>
    <property type="match status" value="1"/>
</dbReference>
<proteinExistence type="predicted"/>
<evidence type="ECO:0000259" key="7">
    <source>
        <dbReference type="Pfam" id="PF01180"/>
    </source>
</evidence>
<dbReference type="GO" id="GO:0006207">
    <property type="term" value="P:'de novo' pyrimidine nucleobase biosynthetic process"/>
    <property type="evidence" value="ECO:0007669"/>
    <property type="project" value="TreeGrafter"/>
</dbReference>
<organism evidence="8">
    <name type="scientific">hydrothermal vent metagenome</name>
    <dbReference type="NCBI Taxonomy" id="652676"/>
    <lineage>
        <taxon>unclassified sequences</taxon>
        <taxon>metagenomes</taxon>
        <taxon>ecological metagenomes</taxon>
    </lineage>
</organism>
<dbReference type="UniPathway" id="UPA00070"/>
<dbReference type="InterPro" id="IPR050074">
    <property type="entry name" value="DHO_dehydrogenase"/>
</dbReference>
<comment type="pathway">
    <text evidence="2">Pyrimidine metabolism; UMP biosynthesis via de novo pathway.</text>
</comment>
<dbReference type="Pfam" id="PF01180">
    <property type="entry name" value="DHO_dh"/>
    <property type="match status" value="1"/>
</dbReference>
<comment type="cofactor">
    <cofactor evidence="1">
        <name>FMN</name>
        <dbReference type="ChEBI" id="CHEBI:58210"/>
    </cofactor>
</comment>
<evidence type="ECO:0000313" key="8">
    <source>
        <dbReference type="EMBL" id="VAW29589.1"/>
    </source>
</evidence>
<evidence type="ECO:0000256" key="5">
    <source>
        <dbReference type="ARBA" id="ARBA00022975"/>
    </source>
</evidence>
<dbReference type="InterPro" id="IPR005720">
    <property type="entry name" value="Dihydroorotate_DH_cat"/>
</dbReference>
<reference evidence="8" key="1">
    <citation type="submission" date="2018-06" db="EMBL/GenBank/DDBJ databases">
        <authorList>
            <person name="Zhirakovskaya E."/>
        </authorList>
    </citation>
    <scope>NUCLEOTIDE SEQUENCE</scope>
</reference>
<keyword evidence="3" id="KW-0285">Flavoprotein</keyword>
<dbReference type="PANTHER" id="PTHR48109">
    <property type="entry name" value="DIHYDROOROTATE DEHYDROGENASE (QUINONE), MITOCHONDRIAL-RELATED"/>
    <property type="match status" value="1"/>
</dbReference>
<gene>
    <name evidence="8" type="ORF">MNBD_BACTEROID07-1383</name>
</gene>
<name>A0A3B0UYB4_9ZZZZ</name>
<dbReference type="InterPro" id="IPR013785">
    <property type="entry name" value="Aldolase_TIM"/>
</dbReference>
<keyword evidence="5" id="KW-0665">Pyrimidine biosynthesis</keyword>
<dbReference type="EMBL" id="UOET01000385">
    <property type="protein sequence ID" value="VAW29589.1"/>
    <property type="molecule type" value="Genomic_DNA"/>
</dbReference>
<evidence type="ECO:0000256" key="4">
    <source>
        <dbReference type="ARBA" id="ARBA00022643"/>
    </source>
</evidence>
<dbReference type="NCBIfam" id="NF005741">
    <property type="entry name" value="PRK07565.1"/>
    <property type="match status" value="1"/>
</dbReference>
<dbReference type="GO" id="GO:0044205">
    <property type="term" value="P:'de novo' UMP biosynthetic process"/>
    <property type="evidence" value="ECO:0007669"/>
    <property type="project" value="UniProtKB-UniPathway"/>
</dbReference>
<keyword evidence="6" id="KW-0560">Oxidoreductase</keyword>
<dbReference type="InterPro" id="IPR012135">
    <property type="entry name" value="Dihydroorotate_DH_1_2"/>
</dbReference>
<sequence length="332" mass="37664">MDLSVNYLGLKLNSPIVVGSSSLTATVSNLKKIENSGAGAVVLKSIFEEEIYNEYESIIREELKHNDPQLGYLDYYDYKIKEDNIKDYLRLIKEAKQTIKIPVIASINCVCSYEWSFFAEKIQEAGADALEVNLFILPSDFSKGCIDIEETYFKLAKKIKENLNIPVSIKISYYFSNLAAFVKRLSNSGIQGIVTFNRFFHPDFDIDNFQIIPSNVLSRPSDLAISLRWTSILSGRLGCDLIASTGIHDGVSVIKQLLAGADSVQVVSTLYKNGIEYIEEITRDIKIWMEKHGFEKIDDFKGKMSQVNSPNPAEYERVQFMRYFEGKKYDLG</sequence>